<sequence>MRSPHQNYEKGKVLSLTSSVPVIGEEKQQVSRITRFIQRFGVIGLLQKAGITKTKGFSVECVIDFLLTLVFIHKNLYRTMVAQNNIPPFAKDTAYRLLNDPRWEWIGFLLTLGATITAWFKTLTSEQRVKAIIFDDSAYVRDRSKKVELLARVKDHVTGRYFKGFRMLTAGWTDGASFVPLSFALLSSSREKNRLYEQGPDVPKGSHGETRRKQAIQPATAVMLEMFQQILTQVQDFQYVLFDSWFSWPDVIKGICQHQRHVICMLKDMPHIVYGYEGKEYRLSDLYQAIGRQTRNKAYISSVLVSYYGLPARVVFVRNRNGGKREWLALLTTDTAISEEEVIRVYGLRWDIEVFFKACKSFLGLAKECQSRTYDAMVAHTAMVFLRHMLLTVENREQNDSRAHGELFYLYCDEVADLEFSRAFFMIIDLLTQTLRENLFLSDAVIGQLIDSFMDKLPLSLKNRLCIRAA</sequence>
<dbReference type="InterPro" id="IPR038721">
    <property type="entry name" value="IS701-like_DDE_dom"/>
</dbReference>
<dbReference type="AlphaFoldDB" id="B0TA97"/>
<dbReference type="SUPFAM" id="SSF53098">
    <property type="entry name" value="Ribonuclease H-like"/>
    <property type="match status" value="1"/>
</dbReference>
<organism evidence="2 3">
    <name type="scientific">Heliobacterium modesticaldum (strain ATCC 51547 / Ice1)</name>
    <dbReference type="NCBI Taxonomy" id="498761"/>
    <lineage>
        <taxon>Bacteria</taxon>
        <taxon>Bacillati</taxon>
        <taxon>Bacillota</taxon>
        <taxon>Clostridia</taxon>
        <taxon>Eubacteriales</taxon>
        <taxon>Heliobacteriaceae</taxon>
        <taxon>Heliomicrobium</taxon>
    </lineage>
</organism>
<dbReference type="InterPro" id="IPR012337">
    <property type="entry name" value="RNaseH-like_sf"/>
</dbReference>
<feature type="domain" description="Transposase IS701-like DDE" evidence="1">
    <location>
        <begin position="90"/>
        <end position="262"/>
    </location>
</feature>
<name>B0TA97_HELMI</name>
<dbReference type="OrthoDB" id="29496at2"/>
<protein>
    <recommendedName>
        <fullName evidence="1">Transposase IS701-like DDE domain-containing protein</fullName>
    </recommendedName>
</protein>
<dbReference type="KEGG" id="hmo:HM1_0931"/>
<reference evidence="2 3" key="1">
    <citation type="journal article" date="2008" name="J. Bacteriol.">
        <title>The genome of Heliobacterium modesticaldum, a phototrophic representative of the Firmicutes containing the simplest photosynthetic apparatus.</title>
        <authorList>
            <person name="Sattley W.M."/>
            <person name="Madigan M.T."/>
            <person name="Swingley W.D."/>
            <person name="Cheung P.C."/>
            <person name="Clocksin K.M."/>
            <person name="Conrad A.L."/>
            <person name="Dejesa L.C."/>
            <person name="Honchak B.M."/>
            <person name="Jung D.O."/>
            <person name="Karbach L.E."/>
            <person name="Kurdoglu A."/>
            <person name="Lahiri S."/>
            <person name="Mastrian S.D."/>
            <person name="Page L.E."/>
            <person name="Taylor H.L."/>
            <person name="Wang Z.T."/>
            <person name="Raymond J."/>
            <person name="Chen M."/>
            <person name="Blankenship R.E."/>
            <person name="Touchman J.W."/>
        </authorList>
    </citation>
    <scope>NUCLEOTIDE SEQUENCE [LARGE SCALE GENOMIC DNA]</scope>
    <source>
        <strain evidence="3">ATCC 51547 / Ice1</strain>
    </source>
</reference>
<dbReference type="eggNOG" id="COG3385">
    <property type="taxonomic scope" value="Bacteria"/>
</dbReference>
<dbReference type="STRING" id="498761.HM1_0931"/>
<dbReference type="EMBL" id="CP000930">
    <property type="protein sequence ID" value="ABZ83634.1"/>
    <property type="molecule type" value="Genomic_DNA"/>
</dbReference>
<dbReference type="Gene3D" id="3.90.350.10">
    <property type="entry name" value="Transposase Inhibitor Protein From Tn5, Chain A, domain 1"/>
    <property type="match status" value="1"/>
</dbReference>
<evidence type="ECO:0000259" key="1">
    <source>
        <dbReference type="Pfam" id="PF13546"/>
    </source>
</evidence>
<accession>B0TA97</accession>
<keyword evidence="3" id="KW-1185">Reference proteome</keyword>
<evidence type="ECO:0000313" key="3">
    <source>
        <dbReference type="Proteomes" id="UP000008550"/>
    </source>
</evidence>
<dbReference type="HOGENOM" id="CLU_041101_2_0_9"/>
<gene>
    <name evidence="2" type="ORF">HM1_0931</name>
</gene>
<proteinExistence type="predicted"/>
<evidence type="ECO:0000313" key="2">
    <source>
        <dbReference type="EMBL" id="ABZ83634.1"/>
    </source>
</evidence>
<dbReference type="Proteomes" id="UP000008550">
    <property type="component" value="Chromosome"/>
</dbReference>
<dbReference type="Pfam" id="PF13546">
    <property type="entry name" value="DDE_5"/>
    <property type="match status" value="1"/>
</dbReference>